<gene>
    <name evidence="2" type="ORF">BAE44_0025540</name>
</gene>
<feature type="compositionally biased region" description="Gly residues" evidence="1">
    <location>
        <begin position="1"/>
        <end position="10"/>
    </location>
</feature>
<feature type="compositionally biased region" description="Pro residues" evidence="1">
    <location>
        <begin position="57"/>
        <end position="71"/>
    </location>
</feature>
<name>A0A1E5UKQ1_9POAL</name>
<evidence type="ECO:0000256" key="1">
    <source>
        <dbReference type="SAM" id="MobiDB-lite"/>
    </source>
</evidence>
<keyword evidence="3" id="KW-1185">Reference proteome</keyword>
<proteinExistence type="predicted"/>
<sequence length="139" mass="15271">RAGGGRGGEVPQGEAAAVGAVRGRDPGRGPENPNLSRHLRLRRGCDARLRRRRQVHPGPPRGPTSPPPHPPQWRSRRRWPPRRTAATAAPPRRSSARTAHLAPAVMRPPRCSPLPFDLNVADPEAADEMDWLCDTLLHL</sequence>
<feature type="region of interest" description="Disordered" evidence="1">
    <location>
        <begin position="1"/>
        <end position="110"/>
    </location>
</feature>
<dbReference type="EMBL" id="LWDX02073392">
    <property type="protein sequence ID" value="OEL13441.1"/>
    <property type="molecule type" value="Genomic_DNA"/>
</dbReference>
<accession>A0A1E5UKQ1</accession>
<organism evidence="2 3">
    <name type="scientific">Dichanthelium oligosanthes</name>
    <dbReference type="NCBI Taxonomy" id="888268"/>
    <lineage>
        <taxon>Eukaryota</taxon>
        <taxon>Viridiplantae</taxon>
        <taxon>Streptophyta</taxon>
        <taxon>Embryophyta</taxon>
        <taxon>Tracheophyta</taxon>
        <taxon>Spermatophyta</taxon>
        <taxon>Magnoliopsida</taxon>
        <taxon>Liliopsida</taxon>
        <taxon>Poales</taxon>
        <taxon>Poaceae</taxon>
        <taxon>PACMAD clade</taxon>
        <taxon>Panicoideae</taxon>
        <taxon>Panicodae</taxon>
        <taxon>Paniceae</taxon>
        <taxon>Dichantheliinae</taxon>
        <taxon>Dichanthelium</taxon>
    </lineage>
</organism>
<evidence type="ECO:0000313" key="3">
    <source>
        <dbReference type="Proteomes" id="UP000095767"/>
    </source>
</evidence>
<comment type="caution">
    <text evidence="2">The sequence shown here is derived from an EMBL/GenBank/DDBJ whole genome shotgun (WGS) entry which is preliminary data.</text>
</comment>
<feature type="compositionally biased region" description="Low complexity" evidence="1">
    <location>
        <begin position="82"/>
        <end position="99"/>
    </location>
</feature>
<feature type="non-terminal residue" evidence="2">
    <location>
        <position position="1"/>
    </location>
</feature>
<protein>
    <submittedName>
        <fullName evidence="2">Uncharacterized protein</fullName>
    </submittedName>
</protein>
<dbReference type="AlphaFoldDB" id="A0A1E5UKQ1"/>
<reference evidence="2 3" key="1">
    <citation type="submission" date="2016-09" db="EMBL/GenBank/DDBJ databases">
        <title>The draft genome of Dichanthelium oligosanthes: A C3 panicoid grass species.</title>
        <authorList>
            <person name="Studer A.J."/>
            <person name="Schnable J.C."/>
            <person name="Brutnell T.P."/>
        </authorList>
    </citation>
    <scope>NUCLEOTIDE SEQUENCE [LARGE SCALE GENOMIC DNA]</scope>
    <source>
        <strain evidence="3">cv. Kellogg 1175</strain>
        <tissue evidence="2">Leaf</tissue>
    </source>
</reference>
<evidence type="ECO:0000313" key="2">
    <source>
        <dbReference type="EMBL" id="OEL13441.1"/>
    </source>
</evidence>
<dbReference type="Proteomes" id="UP000095767">
    <property type="component" value="Unassembled WGS sequence"/>
</dbReference>